<dbReference type="AlphaFoldDB" id="A0A4Q9B6W2"/>
<accession>A0A4Q9B6W2</accession>
<dbReference type="InterPro" id="IPR004358">
    <property type="entry name" value="Sig_transdc_His_kin-like_C"/>
</dbReference>
<evidence type="ECO:0000313" key="17">
    <source>
        <dbReference type="Proteomes" id="UP000292858"/>
    </source>
</evidence>
<dbReference type="RefSeq" id="WP_130840219.1">
    <property type="nucleotide sequence ID" value="NZ_SIJL01000002.1"/>
</dbReference>
<keyword evidence="5" id="KW-0597">Phosphoprotein</keyword>
<feature type="transmembrane region" description="Helical" evidence="14">
    <location>
        <begin position="271"/>
        <end position="296"/>
    </location>
</feature>
<name>A0A4Q9B6W2_9DEIN</name>
<dbReference type="CDD" id="cd00075">
    <property type="entry name" value="HATPase"/>
    <property type="match status" value="1"/>
</dbReference>
<feature type="transmembrane region" description="Helical" evidence="14">
    <location>
        <begin position="387"/>
        <end position="414"/>
    </location>
</feature>
<feature type="transmembrane region" description="Helical" evidence="14">
    <location>
        <begin position="6"/>
        <end position="24"/>
    </location>
</feature>
<organism evidence="16 17">
    <name type="scientific">Thermus thermamylovorans</name>
    <dbReference type="NCBI Taxonomy" id="2509362"/>
    <lineage>
        <taxon>Bacteria</taxon>
        <taxon>Thermotogati</taxon>
        <taxon>Deinococcota</taxon>
        <taxon>Deinococci</taxon>
        <taxon>Thermales</taxon>
        <taxon>Thermaceae</taxon>
        <taxon>Thermus</taxon>
    </lineage>
</organism>
<feature type="coiled-coil region" evidence="12">
    <location>
        <begin position="587"/>
        <end position="631"/>
    </location>
</feature>
<feature type="transmembrane region" description="Helical" evidence="14">
    <location>
        <begin position="62"/>
        <end position="82"/>
    </location>
</feature>
<feature type="transmembrane region" description="Helical" evidence="14">
    <location>
        <begin position="421"/>
        <end position="443"/>
    </location>
</feature>
<dbReference type="PROSITE" id="PS50109">
    <property type="entry name" value="HIS_KIN"/>
    <property type="match status" value="1"/>
</dbReference>
<keyword evidence="6" id="KW-0808">Transferase</keyword>
<dbReference type="InterPro" id="IPR003594">
    <property type="entry name" value="HATPase_dom"/>
</dbReference>
<dbReference type="GO" id="GO:0000155">
    <property type="term" value="F:phosphorelay sensor kinase activity"/>
    <property type="evidence" value="ECO:0007669"/>
    <property type="project" value="InterPro"/>
</dbReference>
<dbReference type="PANTHER" id="PTHR43711:SF1">
    <property type="entry name" value="HISTIDINE KINASE 1"/>
    <property type="match status" value="1"/>
</dbReference>
<dbReference type="InterPro" id="IPR038377">
    <property type="entry name" value="Na/Glc_symporter_sf"/>
</dbReference>
<sequence>MNPFWLLLLLLTYLGLLFLVALFGEGRGRRLAQGPWAYALSLAVYATAWTFFGSVGRAATEGATFLPIYLGPTLVLLLWPFLHLRLLRLAKAYGLTSWADFLAVRFGRDPGLGALVTGFLVVGLLPYLALQLKAIAQGFLFLSGEEAPLADAALLTALALALFAILFGTRRLDPAERHEGLVLAVAFESLVKLLALLLVGGFVLLRLGNPFPEARGRPDLEALLLFPTDLEAYLSWGALVVLSGLAFLFLPRQFHVSVVENVKEEHLPKAAWGFPLYLFLINLPILPLALYGRLLLPGENPDLYVLALPLTLGGEGIALLAFLGGVSAATAMVIVESLALSIMVSNHLLSPLLLRFRALGSLLLWRRLAILLVMLLAYLYFRLAGEAYALVAMGLISFVAVAQLAPAGLLGLFWKGATRQGALAGLLGGMALWAYTLFLPALARSEWLPEVFLTGPHPLLHPEGLLGIRGLDPVTHGFLVSLTANLALLLGVSLLTGKEGAEAREAEAFARGRPQAGRLGEAEELAQLLARVLGPEAGEAFLQRAQGLAPSEQTAQAEAMLAGAVGPATARLLLASATREAPPEALLEEAARESREVRAYARALEEARRELAEAYERLKALDEAKDELLAAVSHELKTPLTAVRALAEILEAHPDLPEGERRRFTALLVKEAARLSRLVEEVLAYTRLQAGLPLAQRPTDLRALAEEALALVEPLAGEQGIRMEAHLAPLRAFTDGDRVLQVLLNLLHNALRHGRSRVRLELTAEGGEALFRVADDGPGVPAEARALVFEPFQSFSGGTGLGLFLARRLVEGLGGRIWLEEGQGAAFAFTLPLEVSHEDPGGGRRGEHPDPPGVPPEEGRA</sequence>
<evidence type="ECO:0000256" key="6">
    <source>
        <dbReference type="ARBA" id="ARBA00022679"/>
    </source>
</evidence>
<dbReference type="Gene3D" id="1.20.1730.10">
    <property type="entry name" value="Sodium/glucose cotransporter"/>
    <property type="match status" value="1"/>
</dbReference>
<dbReference type="CDD" id="cd00082">
    <property type="entry name" value="HisKA"/>
    <property type="match status" value="1"/>
</dbReference>
<feature type="region of interest" description="Disordered" evidence="13">
    <location>
        <begin position="836"/>
        <end position="861"/>
    </location>
</feature>
<feature type="transmembrane region" description="Helical" evidence="14">
    <location>
        <begin position="111"/>
        <end position="129"/>
    </location>
</feature>
<feature type="transmembrane region" description="Helical" evidence="14">
    <location>
        <begin position="233"/>
        <end position="250"/>
    </location>
</feature>
<dbReference type="OrthoDB" id="567977at2"/>
<dbReference type="SMART" id="SM00387">
    <property type="entry name" value="HATPase_c"/>
    <property type="match status" value="1"/>
</dbReference>
<evidence type="ECO:0000256" key="10">
    <source>
        <dbReference type="ARBA" id="ARBA00023012"/>
    </source>
</evidence>
<dbReference type="Pfam" id="PF00512">
    <property type="entry name" value="HisKA"/>
    <property type="match status" value="1"/>
</dbReference>
<keyword evidence="7 14" id="KW-0812">Transmembrane</keyword>
<dbReference type="Gene3D" id="3.30.565.10">
    <property type="entry name" value="Histidine kinase-like ATPase, C-terminal domain"/>
    <property type="match status" value="1"/>
</dbReference>
<dbReference type="InterPro" id="IPR050736">
    <property type="entry name" value="Sensor_HK_Regulatory"/>
</dbReference>
<comment type="caution">
    <text evidence="16">The sequence shown here is derived from an EMBL/GenBank/DDBJ whole genome shotgun (WGS) entry which is preliminary data.</text>
</comment>
<evidence type="ECO:0000256" key="13">
    <source>
        <dbReference type="SAM" id="MobiDB-lite"/>
    </source>
</evidence>
<keyword evidence="9 14" id="KW-1133">Transmembrane helix</keyword>
<dbReference type="InterPro" id="IPR003661">
    <property type="entry name" value="HisK_dim/P_dom"/>
</dbReference>
<evidence type="ECO:0000256" key="7">
    <source>
        <dbReference type="ARBA" id="ARBA00022692"/>
    </source>
</evidence>
<feature type="transmembrane region" description="Helical" evidence="14">
    <location>
        <begin position="36"/>
        <end position="56"/>
    </location>
</feature>
<keyword evidence="8 16" id="KW-0418">Kinase</keyword>
<evidence type="ECO:0000313" key="16">
    <source>
        <dbReference type="EMBL" id="TBH21457.1"/>
    </source>
</evidence>
<dbReference type="SUPFAM" id="SSF55874">
    <property type="entry name" value="ATPase domain of HSP90 chaperone/DNA topoisomerase II/histidine kinase"/>
    <property type="match status" value="1"/>
</dbReference>
<keyword evidence="12" id="KW-0175">Coiled coil</keyword>
<evidence type="ECO:0000256" key="4">
    <source>
        <dbReference type="ARBA" id="ARBA00012438"/>
    </source>
</evidence>
<dbReference type="SMART" id="SM00388">
    <property type="entry name" value="HisKA"/>
    <property type="match status" value="1"/>
</dbReference>
<dbReference type="GO" id="GO:0022857">
    <property type="term" value="F:transmembrane transporter activity"/>
    <property type="evidence" value="ECO:0007669"/>
    <property type="project" value="InterPro"/>
</dbReference>
<keyword evidence="11 14" id="KW-0472">Membrane</keyword>
<dbReference type="InterPro" id="IPR001734">
    <property type="entry name" value="Na/solute_symporter"/>
</dbReference>
<keyword evidence="17" id="KW-1185">Reference proteome</keyword>
<dbReference type="EMBL" id="SIJL01000002">
    <property type="protein sequence ID" value="TBH21457.1"/>
    <property type="molecule type" value="Genomic_DNA"/>
</dbReference>
<evidence type="ECO:0000256" key="8">
    <source>
        <dbReference type="ARBA" id="ARBA00022777"/>
    </source>
</evidence>
<feature type="transmembrane region" description="Helical" evidence="14">
    <location>
        <begin position="363"/>
        <end position="381"/>
    </location>
</feature>
<dbReference type="InterPro" id="IPR005467">
    <property type="entry name" value="His_kinase_dom"/>
</dbReference>
<evidence type="ECO:0000256" key="5">
    <source>
        <dbReference type="ARBA" id="ARBA00022553"/>
    </source>
</evidence>
<dbReference type="SUPFAM" id="SSF47384">
    <property type="entry name" value="Homodimeric domain of signal transducing histidine kinase"/>
    <property type="match status" value="1"/>
</dbReference>
<evidence type="ECO:0000256" key="9">
    <source>
        <dbReference type="ARBA" id="ARBA00022989"/>
    </source>
</evidence>
<evidence type="ECO:0000256" key="14">
    <source>
        <dbReference type="SAM" id="Phobius"/>
    </source>
</evidence>
<comment type="catalytic activity">
    <reaction evidence="1">
        <text>ATP + protein L-histidine = ADP + protein N-phospho-L-histidine.</text>
        <dbReference type="EC" id="2.7.13.3"/>
    </reaction>
</comment>
<evidence type="ECO:0000256" key="12">
    <source>
        <dbReference type="SAM" id="Coils"/>
    </source>
</evidence>
<evidence type="ECO:0000256" key="2">
    <source>
        <dbReference type="ARBA" id="ARBA00004141"/>
    </source>
</evidence>
<feature type="compositionally biased region" description="Basic and acidic residues" evidence="13">
    <location>
        <begin position="836"/>
        <end position="850"/>
    </location>
</feature>
<feature type="domain" description="Histidine kinase" evidence="15">
    <location>
        <begin position="631"/>
        <end position="835"/>
    </location>
</feature>
<evidence type="ECO:0000256" key="11">
    <source>
        <dbReference type="ARBA" id="ARBA00023136"/>
    </source>
</evidence>
<dbReference type="InterPro" id="IPR036097">
    <property type="entry name" value="HisK_dim/P_sf"/>
</dbReference>
<dbReference type="EC" id="2.7.13.3" evidence="4"/>
<reference evidence="16 17" key="1">
    <citation type="submission" date="2019-02" db="EMBL/GenBank/DDBJ databases">
        <title>Thermus sp. a novel from hot spring.</title>
        <authorList>
            <person name="Zhao Z."/>
        </authorList>
    </citation>
    <scope>NUCLEOTIDE SEQUENCE [LARGE SCALE GENOMIC DNA]</scope>
    <source>
        <strain evidence="16 17">CFH 72773T</strain>
    </source>
</reference>
<feature type="transmembrane region" description="Helical" evidence="14">
    <location>
        <begin position="181"/>
        <end position="205"/>
    </location>
</feature>
<comment type="subcellular location">
    <subcellularLocation>
        <location evidence="2">Membrane</location>
        <topology evidence="2">Multi-pass membrane protein</topology>
    </subcellularLocation>
</comment>
<evidence type="ECO:0000256" key="1">
    <source>
        <dbReference type="ARBA" id="ARBA00000085"/>
    </source>
</evidence>
<dbReference type="PANTHER" id="PTHR43711">
    <property type="entry name" value="TWO-COMPONENT HISTIDINE KINASE"/>
    <property type="match status" value="1"/>
</dbReference>
<comment type="similarity">
    <text evidence="3">Belongs to the sodium:solute symporter (SSF) (TC 2.A.21) family.</text>
</comment>
<evidence type="ECO:0000256" key="3">
    <source>
        <dbReference type="ARBA" id="ARBA00006434"/>
    </source>
</evidence>
<dbReference type="Proteomes" id="UP000292858">
    <property type="component" value="Unassembled WGS sequence"/>
</dbReference>
<dbReference type="PRINTS" id="PR00344">
    <property type="entry name" value="BCTRLSENSOR"/>
</dbReference>
<evidence type="ECO:0000259" key="15">
    <source>
        <dbReference type="PROSITE" id="PS50109"/>
    </source>
</evidence>
<dbReference type="Gene3D" id="1.10.287.130">
    <property type="match status" value="1"/>
</dbReference>
<dbReference type="InterPro" id="IPR036890">
    <property type="entry name" value="HATPase_C_sf"/>
</dbReference>
<protein>
    <recommendedName>
        <fullName evidence="4">histidine kinase</fullName>
        <ecNumber evidence="4">2.7.13.3</ecNumber>
    </recommendedName>
</protein>
<gene>
    <name evidence="16" type="ORF">ETP66_02285</name>
</gene>
<dbReference type="Pfam" id="PF02518">
    <property type="entry name" value="HATPase_c"/>
    <property type="match status" value="1"/>
</dbReference>
<dbReference type="PROSITE" id="PS50283">
    <property type="entry name" value="NA_SOLUT_SYMP_3"/>
    <property type="match status" value="1"/>
</dbReference>
<proteinExistence type="inferred from homology"/>
<feature type="transmembrane region" description="Helical" evidence="14">
    <location>
        <begin position="149"/>
        <end position="169"/>
    </location>
</feature>
<keyword evidence="10" id="KW-0902">Two-component regulatory system</keyword>
<dbReference type="GO" id="GO:0016020">
    <property type="term" value="C:membrane"/>
    <property type="evidence" value="ECO:0007669"/>
    <property type="project" value="UniProtKB-SubCell"/>
</dbReference>